<dbReference type="SUPFAM" id="SSF53474">
    <property type="entry name" value="alpha/beta-Hydrolases"/>
    <property type="match status" value="1"/>
</dbReference>
<dbReference type="InParanoid" id="A0A1X7V7A4"/>
<reference evidence="6" key="1">
    <citation type="journal article" date="2010" name="Nature">
        <title>The Amphimedon queenslandica genome and the evolution of animal complexity.</title>
        <authorList>
            <person name="Srivastava M."/>
            <person name="Simakov O."/>
            <person name="Chapman J."/>
            <person name="Fahey B."/>
            <person name="Gauthier M.E."/>
            <person name="Mitros T."/>
            <person name="Richards G.S."/>
            <person name="Conaco C."/>
            <person name="Dacre M."/>
            <person name="Hellsten U."/>
            <person name="Larroux C."/>
            <person name="Putnam N.H."/>
            <person name="Stanke M."/>
            <person name="Adamska M."/>
            <person name="Darling A."/>
            <person name="Degnan S.M."/>
            <person name="Oakley T.H."/>
            <person name="Plachetzki D.C."/>
            <person name="Zhai Y."/>
            <person name="Adamski M."/>
            <person name="Calcino A."/>
            <person name="Cummins S.F."/>
            <person name="Goodstein D.M."/>
            <person name="Harris C."/>
            <person name="Jackson D.J."/>
            <person name="Leys S.P."/>
            <person name="Shu S."/>
            <person name="Woodcroft B.J."/>
            <person name="Vervoort M."/>
            <person name="Kosik K.S."/>
            <person name="Manning G."/>
            <person name="Degnan B.M."/>
            <person name="Rokhsar D.S."/>
        </authorList>
    </citation>
    <scope>NUCLEOTIDE SEQUENCE [LARGE SCALE GENOMIC DNA]</scope>
</reference>
<dbReference type="AlphaFoldDB" id="A0A1X7V7A4"/>
<dbReference type="GO" id="GO:0047372">
    <property type="term" value="F:monoacylglycerol lipase activity"/>
    <property type="evidence" value="ECO:0007669"/>
    <property type="project" value="TreeGrafter"/>
</dbReference>
<dbReference type="PIRSF" id="PIRSF005211">
    <property type="entry name" value="Ab_hydro_YheT"/>
    <property type="match status" value="1"/>
</dbReference>
<dbReference type="InterPro" id="IPR012020">
    <property type="entry name" value="ABHD4"/>
</dbReference>
<evidence type="ECO:0000313" key="6">
    <source>
        <dbReference type="Proteomes" id="UP000007879"/>
    </source>
</evidence>
<feature type="transmembrane region" description="Helical" evidence="3">
    <location>
        <begin position="20"/>
        <end position="40"/>
    </location>
</feature>
<reference evidence="5" key="2">
    <citation type="submission" date="2017-05" db="UniProtKB">
        <authorList>
            <consortium name="EnsemblMetazoa"/>
        </authorList>
    </citation>
    <scope>IDENTIFICATION</scope>
</reference>
<dbReference type="eggNOG" id="KOG1838">
    <property type="taxonomic scope" value="Eukaryota"/>
</dbReference>
<dbReference type="EnsemblMetazoa" id="Aqu2.1.36160_001">
    <property type="protein sequence ID" value="Aqu2.1.36160_001"/>
    <property type="gene ID" value="Aqu2.1.36160"/>
</dbReference>
<evidence type="ECO:0000256" key="2">
    <source>
        <dbReference type="PIRSR" id="PIRSR005211-1"/>
    </source>
</evidence>
<dbReference type="EnsemblMetazoa" id="XM_003385359.3">
    <property type="protein sequence ID" value="XP_003385407.1"/>
    <property type="gene ID" value="LOC100637076"/>
</dbReference>
<proteinExistence type="inferred from homology"/>
<comment type="similarity">
    <text evidence="1">Belongs to the AB hydrolase superfamily. AB hydrolase 4 family.</text>
</comment>
<accession>A0A1X7V7A4</accession>
<feature type="active site" description="Charge relay system" evidence="2">
    <location>
        <position position="206"/>
    </location>
</feature>
<dbReference type="GO" id="GO:0051792">
    <property type="term" value="P:medium-chain fatty acid biosynthetic process"/>
    <property type="evidence" value="ECO:0007669"/>
    <property type="project" value="TreeGrafter"/>
</dbReference>
<dbReference type="Gene3D" id="3.40.50.1820">
    <property type="entry name" value="alpha/beta hydrolase"/>
    <property type="match status" value="1"/>
</dbReference>
<dbReference type="OrthoDB" id="247542at2759"/>
<dbReference type="STRING" id="400682.A0A1X7V7A4"/>
<dbReference type="OMA" id="GCCRTKI"/>
<dbReference type="InterPro" id="IPR029058">
    <property type="entry name" value="AB_hydrolase_fold"/>
</dbReference>
<feature type="domain" description="AB hydrolase-1" evidence="4">
    <location>
        <begin position="127"/>
        <end position="370"/>
    </location>
</feature>
<dbReference type="InterPro" id="IPR000073">
    <property type="entry name" value="AB_hydrolase_1"/>
</dbReference>
<dbReference type="Pfam" id="PF00561">
    <property type="entry name" value="Abhydrolase_1"/>
    <property type="match status" value="1"/>
</dbReference>
<evidence type="ECO:0000313" key="5">
    <source>
        <dbReference type="EnsemblMetazoa" id="Aqu2.1.36160_001"/>
    </source>
</evidence>
<keyword evidence="3" id="KW-0472">Membrane</keyword>
<dbReference type="GO" id="GO:0051793">
    <property type="term" value="P:medium-chain fatty acid catabolic process"/>
    <property type="evidence" value="ECO:0007669"/>
    <property type="project" value="TreeGrafter"/>
</dbReference>
<feature type="active site" description="Charge relay system" evidence="2">
    <location>
        <position position="364"/>
    </location>
</feature>
<gene>
    <name evidence="5" type="primary">100637076</name>
</gene>
<dbReference type="PANTHER" id="PTHR10794">
    <property type="entry name" value="ABHYDROLASE DOMAIN-CONTAINING PROTEIN"/>
    <property type="match status" value="1"/>
</dbReference>
<sequence>MSSVIGSMASSLQFYIDQHPFPTLLTVAAVLNLLWYYLVVDRRPLVYGGRGGLKDYLLTHCPVLSQSYRPTIWAWHYHGTTIIRALFQQCIPIEFDREIVTLPDGGELALDWSKQKKDDSAMLQHKPVMLIVPGITGDSSLNYVSHFVHDGLYQGYHCVVFNHRGMANMPLKSPRLVAVTNEDIEAVLDVIQTRYPLVPIVAIGVSLGSMILTKYLNSAGSESKINACVAFSACWNIEDTIPTLEGVWINRKVYVETLVDGLKDIVQKNAAIISQNPNVDISRVLRTRRLSDFNKEMTVPTWGFESVQQYHRQCSIDTQLSDIQVPYLAVSSMDDPFAPAHTIPILEFESNPNTVLLLTRHGGHFGFIEGVYPRGRSWMNKIVSQFLVAMKTKQGQQ</sequence>
<name>A0A1X7V7A4_AMPQE</name>
<keyword evidence="6" id="KW-1185">Reference proteome</keyword>
<dbReference type="InterPro" id="IPR050960">
    <property type="entry name" value="AB_hydrolase_4_sf"/>
</dbReference>
<keyword evidence="3" id="KW-1133">Transmembrane helix</keyword>
<evidence type="ECO:0000256" key="1">
    <source>
        <dbReference type="ARBA" id="ARBA00010884"/>
    </source>
</evidence>
<dbReference type="KEGG" id="aqu:100637076"/>
<feature type="active site" description="Charge relay system" evidence="2">
    <location>
        <position position="335"/>
    </location>
</feature>
<organism evidence="5">
    <name type="scientific">Amphimedon queenslandica</name>
    <name type="common">Sponge</name>
    <dbReference type="NCBI Taxonomy" id="400682"/>
    <lineage>
        <taxon>Eukaryota</taxon>
        <taxon>Metazoa</taxon>
        <taxon>Porifera</taxon>
        <taxon>Demospongiae</taxon>
        <taxon>Heteroscleromorpha</taxon>
        <taxon>Haplosclerida</taxon>
        <taxon>Niphatidae</taxon>
        <taxon>Amphimedon</taxon>
    </lineage>
</organism>
<dbReference type="GO" id="GO:0008126">
    <property type="term" value="F:acetylesterase activity"/>
    <property type="evidence" value="ECO:0007669"/>
    <property type="project" value="TreeGrafter"/>
</dbReference>
<protein>
    <recommendedName>
        <fullName evidence="4">AB hydrolase-1 domain-containing protein</fullName>
    </recommendedName>
</protein>
<evidence type="ECO:0000259" key="4">
    <source>
        <dbReference type="Pfam" id="PF00561"/>
    </source>
</evidence>
<evidence type="ECO:0000256" key="3">
    <source>
        <dbReference type="SAM" id="Phobius"/>
    </source>
</evidence>
<dbReference type="PANTHER" id="PTHR10794:SF63">
    <property type="entry name" value="ALPHA_BETA HYDROLASE 1, ISOFORM A"/>
    <property type="match status" value="1"/>
</dbReference>
<dbReference type="Proteomes" id="UP000007879">
    <property type="component" value="Unassembled WGS sequence"/>
</dbReference>
<keyword evidence="3" id="KW-0812">Transmembrane</keyword>